<dbReference type="AlphaFoldDB" id="A0A5C6M3S7"/>
<protein>
    <recommendedName>
        <fullName evidence="1">Helicase C-terminal domain-containing protein</fullName>
    </recommendedName>
</protein>
<evidence type="ECO:0000313" key="3">
    <source>
        <dbReference type="Proteomes" id="UP000321083"/>
    </source>
</evidence>
<dbReference type="Pfam" id="PF09369">
    <property type="entry name" value="MZB"/>
    <property type="match status" value="1"/>
</dbReference>
<proteinExistence type="predicted"/>
<name>A0A5C6M3S7_9PLAN</name>
<reference evidence="2 3" key="1">
    <citation type="submission" date="2019-08" db="EMBL/GenBank/DDBJ databases">
        <title>100 year-old enigma solved: identification of Planctomyces bekefii, the type genus and species of the phylum Planctomycetes.</title>
        <authorList>
            <person name="Svetlana D.N."/>
            <person name="Overmann J."/>
        </authorList>
    </citation>
    <scope>NUCLEOTIDE SEQUENCE [LARGE SCALE GENOMIC DNA]</scope>
    <source>
        <strain evidence="2">Phe10_nw2017</strain>
    </source>
</reference>
<dbReference type="Pfam" id="PF00271">
    <property type="entry name" value="Helicase_C"/>
    <property type="match status" value="1"/>
</dbReference>
<dbReference type="PROSITE" id="PS51194">
    <property type="entry name" value="HELICASE_CTER"/>
    <property type="match status" value="1"/>
</dbReference>
<accession>A0A5C6M3S7</accession>
<dbReference type="InterPro" id="IPR027417">
    <property type="entry name" value="P-loop_NTPase"/>
</dbReference>
<dbReference type="PANTHER" id="PTHR47957">
    <property type="entry name" value="ATP-DEPENDENT HELICASE HRQ1"/>
    <property type="match status" value="1"/>
</dbReference>
<dbReference type="GO" id="GO:0043138">
    <property type="term" value="F:3'-5' DNA helicase activity"/>
    <property type="evidence" value="ECO:0007669"/>
    <property type="project" value="TreeGrafter"/>
</dbReference>
<dbReference type="SUPFAM" id="SSF52540">
    <property type="entry name" value="P-loop containing nucleoside triphosphate hydrolases"/>
    <property type="match status" value="1"/>
</dbReference>
<reference evidence="2 3" key="2">
    <citation type="submission" date="2019-08" db="EMBL/GenBank/DDBJ databases">
        <authorList>
            <person name="Henke P."/>
        </authorList>
    </citation>
    <scope>NUCLEOTIDE SEQUENCE [LARGE SCALE GENOMIC DNA]</scope>
    <source>
        <strain evidence="2">Phe10_nw2017</strain>
    </source>
</reference>
<sequence>LREAEKEIRERLRAPWTLDENERLPTPRVLRYEPLDRRSSVASASLGPNSSLGKYIRKFIADADPDSNLLKGNNYRNFILGLCQSLVDADFLHRHESKADGGTRTSVFRLKIDRIIWKLGDGHTVKNDVIKRRSYKTTTLAPNLFFRDMYSREFVTSKQLRAEDHTGQLDKDNRLDREDRFKCDWWLDPETKKQRDEQKIRTHAISCLFCSPTMELGVDIGGLSVVHLRNAPPNSTSYAQRSGRAGRSGQGALVFTYCSGFSSHDRHFFREQAELVAGAVHPPRLDLLNRDLLLTHLNALAISEVGLPGMDAVEGKQPSIKMLVDMQDATLPLTHAVTAGLRIPTTKFNDIKALFRRVLQDFAPDLAAKAPWFSDSWIETSLTKLPDHLDEALGRWRKLYQTAISTLTRITRRIETGTVVLSSEEGRLLDRQQRRTMSQINMLVNELGPRSASLSEFYPFRYLAAEGFLPGYNFTRLPLRIQIPVNQSATEYISRPRTIALREFGPLNIIYHNGRKFRVNKLVLQSPENALGEAKISTKVGYFLTGEDAKLSVCPFSGIDLADNVNKESLSHLIDMQESAAEPIERISCEEEERTSRGFEIDTYFTVENLDRIRKAVARAGDDHLLNLRYLPATRLVYVNRKWRTAPNAGFPLGMVNGFWKPKMPDISEDATKQPEPHRLVSLMTSNTADALYIEPIQPLGLSPTAVISLQYALKRAIETEFQVEPAEIGVVTVGDGKAPNILIYEAAEGSLGILSRFADDPDVLHRIVRQAISLCRYDDQDYKAKASYDDLLSYHNQRDHKMLHQKWILAFQQRIPSAGHSPDKNNCLPTSRVRAADDRAEWQVPRLRATRLG</sequence>
<evidence type="ECO:0000313" key="2">
    <source>
        <dbReference type="EMBL" id="TWW09258.1"/>
    </source>
</evidence>
<organism evidence="2 3">
    <name type="scientific">Planctomyces bekefii</name>
    <dbReference type="NCBI Taxonomy" id="1653850"/>
    <lineage>
        <taxon>Bacteria</taxon>
        <taxon>Pseudomonadati</taxon>
        <taxon>Planctomycetota</taxon>
        <taxon>Planctomycetia</taxon>
        <taxon>Planctomycetales</taxon>
        <taxon>Planctomycetaceae</taxon>
        <taxon>Planctomyces</taxon>
    </lineage>
</organism>
<dbReference type="SMART" id="SM00490">
    <property type="entry name" value="HELICc"/>
    <property type="match status" value="1"/>
</dbReference>
<keyword evidence="3" id="KW-1185">Reference proteome</keyword>
<dbReference type="EMBL" id="SRHE01000331">
    <property type="protein sequence ID" value="TWW09258.1"/>
    <property type="molecule type" value="Genomic_DNA"/>
</dbReference>
<dbReference type="InterPro" id="IPR001650">
    <property type="entry name" value="Helicase_C-like"/>
</dbReference>
<feature type="non-terminal residue" evidence="2">
    <location>
        <position position="1"/>
    </location>
</feature>
<dbReference type="GO" id="GO:0036297">
    <property type="term" value="P:interstrand cross-link repair"/>
    <property type="evidence" value="ECO:0007669"/>
    <property type="project" value="TreeGrafter"/>
</dbReference>
<gene>
    <name evidence="2" type="ORF">E3A20_16130</name>
</gene>
<dbReference type="Gene3D" id="3.40.50.300">
    <property type="entry name" value="P-loop containing nucleotide triphosphate hydrolases"/>
    <property type="match status" value="1"/>
</dbReference>
<feature type="domain" description="Helicase C-terminal" evidence="1">
    <location>
        <begin position="111"/>
        <end position="293"/>
    </location>
</feature>
<dbReference type="GO" id="GO:0006289">
    <property type="term" value="P:nucleotide-excision repair"/>
    <property type="evidence" value="ECO:0007669"/>
    <property type="project" value="TreeGrafter"/>
</dbReference>
<comment type="caution">
    <text evidence="2">The sequence shown here is derived from an EMBL/GenBank/DDBJ whole genome shotgun (WGS) entry which is preliminary data.</text>
</comment>
<dbReference type="PANTHER" id="PTHR47957:SF3">
    <property type="entry name" value="ATP-DEPENDENT HELICASE HRQ1"/>
    <property type="match status" value="1"/>
</dbReference>
<dbReference type="InterPro" id="IPR018973">
    <property type="entry name" value="MZB"/>
</dbReference>
<evidence type="ECO:0000259" key="1">
    <source>
        <dbReference type="PROSITE" id="PS51194"/>
    </source>
</evidence>
<dbReference type="Proteomes" id="UP000321083">
    <property type="component" value="Unassembled WGS sequence"/>
</dbReference>